<evidence type="ECO:0000313" key="5">
    <source>
        <dbReference type="EMBL" id="RJG05209.1"/>
    </source>
</evidence>
<keyword evidence="2 3" id="KW-0802">TPR repeat</keyword>
<dbReference type="GO" id="GO:0030968">
    <property type="term" value="P:endoplasmic reticulum unfolded protein response"/>
    <property type="evidence" value="ECO:0007669"/>
    <property type="project" value="TreeGrafter"/>
</dbReference>
<dbReference type="Gene3D" id="1.25.40.10">
    <property type="entry name" value="Tetratricopeptide repeat domain"/>
    <property type="match status" value="1"/>
</dbReference>
<feature type="transmembrane region" description="Helical" evidence="4">
    <location>
        <begin position="31"/>
        <end position="49"/>
    </location>
</feature>
<feature type="transmembrane region" description="Helical" evidence="4">
    <location>
        <begin position="330"/>
        <end position="350"/>
    </location>
</feature>
<dbReference type="PANTHER" id="PTHR44227">
    <property type="match status" value="1"/>
</dbReference>
<dbReference type="EMBL" id="QYUN01000002">
    <property type="protein sequence ID" value="RJG05209.1"/>
    <property type="molecule type" value="Genomic_DNA"/>
</dbReference>
<feature type="transmembrane region" description="Helical" evidence="4">
    <location>
        <begin position="239"/>
        <end position="257"/>
    </location>
</feature>
<keyword evidence="4" id="KW-0472">Membrane</keyword>
<comment type="caution">
    <text evidence="5">The sequence shown here is derived from an EMBL/GenBank/DDBJ whole genome shotgun (WGS) entry which is preliminary data.</text>
</comment>
<dbReference type="Proteomes" id="UP000285190">
    <property type="component" value="Unassembled WGS sequence"/>
</dbReference>
<evidence type="ECO:0000256" key="1">
    <source>
        <dbReference type="ARBA" id="ARBA00022737"/>
    </source>
</evidence>
<keyword evidence="4" id="KW-1133">Transmembrane helix</keyword>
<evidence type="ECO:0000256" key="4">
    <source>
        <dbReference type="SAM" id="Phobius"/>
    </source>
</evidence>
<keyword evidence="4" id="KW-0812">Transmembrane</keyword>
<dbReference type="GO" id="GO:0035269">
    <property type="term" value="P:protein O-linked glycosylation via mannose"/>
    <property type="evidence" value="ECO:0007669"/>
    <property type="project" value="TreeGrafter"/>
</dbReference>
<keyword evidence="6" id="KW-1185">Reference proteome</keyword>
<feature type="repeat" description="TPR" evidence="3">
    <location>
        <begin position="490"/>
        <end position="523"/>
    </location>
</feature>
<dbReference type="Pfam" id="PF13181">
    <property type="entry name" value="TPR_8"/>
    <property type="match status" value="2"/>
</dbReference>
<feature type="transmembrane region" description="Helical" evidence="4">
    <location>
        <begin position="171"/>
        <end position="190"/>
    </location>
</feature>
<dbReference type="GO" id="GO:0000030">
    <property type="term" value="F:mannosyltransferase activity"/>
    <property type="evidence" value="ECO:0007669"/>
    <property type="project" value="TreeGrafter"/>
</dbReference>
<accession>A0A418WY91</accession>
<feature type="transmembrane region" description="Helical" evidence="4">
    <location>
        <begin position="202"/>
        <end position="227"/>
    </location>
</feature>
<feature type="transmembrane region" description="Helical" evidence="4">
    <location>
        <begin position="145"/>
        <end position="164"/>
    </location>
</feature>
<dbReference type="SMART" id="SM00028">
    <property type="entry name" value="TPR"/>
    <property type="match status" value="3"/>
</dbReference>
<organism evidence="5 6">
    <name type="scientific">Noviherbaspirillum cavernae</name>
    <dbReference type="NCBI Taxonomy" id="2320862"/>
    <lineage>
        <taxon>Bacteria</taxon>
        <taxon>Pseudomonadati</taxon>
        <taxon>Pseudomonadota</taxon>
        <taxon>Betaproteobacteria</taxon>
        <taxon>Burkholderiales</taxon>
        <taxon>Oxalobacteraceae</taxon>
        <taxon>Noviherbaspirillum</taxon>
    </lineage>
</organism>
<proteinExistence type="predicted"/>
<keyword evidence="1" id="KW-0677">Repeat</keyword>
<dbReference type="AlphaFoldDB" id="A0A418WY91"/>
<dbReference type="PANTHER" id="PTHR44227:SF3">
    <property type="entry name" value="PROTEIN O-MANNOSYL-TRANSFERASE TMTC4"/>
    <property type="match status" value="1"/>
</dbReference>
<feature type="repeat" description="TPR" evidence="3">
    <location>
        <begin position="456"/>
        <end position="489"/>
    </location>
</feature>
<dbReference type="InterPro" id="IPR019734">
    <property type="entry name" value="TPR_rpt"/>
</dbReference>
<evidence type="ECO:0000256" key="2">
    <source>
        <dbReference type="ARBA" id="ARBA00022803"/>
    </source>
</evidence>
<evidence type="ECO:0000313" key="6">
    <source>
        <dbReference type="Proteomes" id="UP000285190"/>
    </source>
</evidence>
<name>A0A418WY91_9BURK</name>
<dbReference type="PROSITE" id="PS50005">
    <property type="entry name" value="TPR"/>
    <property type="match status" value="2"/>
</dbReference>
<feature type="transmembrane region" description="Helical" evidence="4">
    <location>
        <begin position="105"/>
        <end position="125"/>
    </location>
</feature>
<sequence>MDCVSHQSHKAVQPHNSQQNGLLAPMINRHLWHAFGLLIIVVAASMLYVPHLSNQLVFDDHGMFSALQVYDYAQKLFDLRPRTFPYFTLGIVQVEFGQIEAHRTISLVIHILCAGMLFALIHELVSQALKNSESSAASEKKSAGLALVGSLWFAIHPVAVYGAGYLVQRTILFATLFSLLSLWFYCRAFSKNRTVDVITAALFYSLAVFSKEHAVMLLFAVIPFAALYSPRLQSSARRVGLYLLLCIPAAITVVISAKSVVASTYEPYVGILLNQIQGIPLLETPLGKWLVSVTLQAGFFFDYLGYWILPDVRSMSIDMRVDFTRLWHTWFTIPKAAIFAICPFVAAYLIRKRGPAALFGCGLLYCWLLFFTELVTVRFQEPFALYRSYLWAPGYLFMVVAVLSYLRLRWVVALSAPLLLGSACLAQERLSSLATESTAWTDAAAKLESKSVVGSARIFYMRGVQYVKEKKYREAIADFTEAISRYPNAPQIYYQRGIAYYSLHEFTKAQAEFDQAITVDGKFAYAHFARGMVFEHFGCAWEARNAYAKSHELGIAVAAMKLKEEDQALLTHKPTSNSVKCPITKG</sequence>
<feature type="transmembrane region" description="Helical" evidence="4">
    <location>
        <begin position="289"/>
        <end position="309"/>
    </location>
</feature>
<gene>
    <name evidence="5" type="ORF">D3870_03510</name>
</gene>
<feature type="transmembrane region" description="Helical" evidence="4">
    <location>
        <begin position="389"/>
        <end position="408"/>
    </location>
</feature>
<dbReference type="InterPro" id="IPR011990">
    <property type="entry name" value="TPR-like_helical_dom_sf"/>
</dbReference>
<evidence type="ECO:0000256" key="3">
    <source>
        <dbReference type="PROSITE-ProRule" id="PRU00339"/>
    </source>
</evidence>
<dbReference type="InterPro" id="IPR052346">
    <property type="entry name" value="O-mannosyl-transferase_TMTC"/>
</dbReference>
<protein>
    <submittedName>
        <fullName evidence="5">Uncharacterized protein</fullName>
    </submittedName>
</protein>
<reference evidence="5 6" key="1">
    <citation type="submission" date="2018-09" db="EMBL/GenBank/DDBJ databases">
        <authorList>
            <person name="Zhu H."/>
        </authorList>
    </citation>
    <scope>NUCLEOTIDE SEQUENCE [LARGE SCALE GENOMIC DNA]</scope>
    <source>
        <strain evidence="5 6">K2R10-39</strain>
    </source>
</reference>
<feature type="transmembrane region" description="Helical" evidence="4">
    <location>
        <begin position="356"/>
        <end position="377"/>
    </location>
</feature>
<dbReference type="SUPFAM" id="SSF48452">
    <property type="entry name" value="TPR-like"/>
    <property type="match status" value="1"/>
</dbReference>